<evidence type="ECO:0000256" key="7">
    <source>
        <dbReference type="ARBA" id="ARBA00023015"/>
    </source>
</evidence>
<comment type="similarity">
    <text evidence="3 13">Belongs to the transcription factor STAT family.</text>
</comment>
<evidence type="ECO:0000256" key="14">
    <source>
        <dbReference type="SAM" id="MobiDB-lite"/>
    </source>
</evidence>
<dbReference type="GO" id="GO:0007165">
    <property type="term" value="P:signal transduction"/>
    <property type="evidence" value="ECO:0007669"/>
    <property type="project" value="InterPro"/>
</dbReference>
<dbReference type="GeneID" id="116286282"/>
<dbReference type="GO" id="GO:0005737">
    <property type="term" value="C:cytoplasm"/>
    <property type="evidence" value="ECO:0007669"/>
    <property type="project" value="UniProtKB-SubCell"/>
</dbReference>
<dbReference type="RefSeq" id="XP_031548605.1">
    <property type="nucleotide sequence ID" value="XM_031692745.1"/>
</dbReference>
<evidence type="ECO:0000256" key="8">
    <source>
        <dbReference type="ARBA" id="ARBA00023125"/>
    </source>
</evidence>
<keyword evidence="10 13" id="KW-0804">Transcription</keyword>
<dbReference type="Gene3D" id="3.30.505.10">
    <property type="entry name" value="SH2 domain"/>
    <property type="match status" value="1"/>
</dbReference>
<keyword evidence="6 12" id="KW-0727">SH2 domain</keyword>
<gene>
    <name evidence="17" type="primary">LOC116286282</name>
</gene>
<dbReference type="InParanoid" id="A0A6P8H835"/>
<keyword evidence="5 13" id="KW-0597">Phosphoprotein</keyword>
<dbReference type="Pfam" id="PF00017">
    <property type="entry name" value="SH2"/>
    <property type="match status" value="1"/>
</dbReference>
<dbReference type="SUPFAM" id="SSF49417">
    <property type="entry name" value="p53-like transcription factors"/>
    <property type="match status" value="1"/>
</dbReference>
<feature type="compositionally biased region" description="Low complexity" evidence="14">
    <location>
        <begin position="664"/>
        <end position="681"/>
    </location>
</feature>
<accession>A0A6P8H835</accession>
<proteinExistence type="inferred from homology"/>
<reference evidence="17" key="1">
    <citation type="submission" date="2025-08" db="UniProtKB">
        <authorList>
            <consortium name="RefSeq"/>
        </authorList>
    </citation>
    <scope>IDENTIFICATION</scope>
    <source>
        <tissue evidence="17">Tentacle</tissue>
    </source>
</reference>
<evidence type="ECO:0000256" key="13">
    <source>
        <dbReference type="RuleBase" id="RU046415"/>
    </source>
</evidence>
<feature type="region of interest" description="Disordered" evidence="14">
    <location>
        <begin position="632"/>
        <end position="706"/>
    </location>
</feature>
<evidence type="ECO:0000256" key="6">
    <source>
        <dbReference type="ARBA" id="ARBA00022999"/>
    </source>
</evidence>
<dbReference type="KEGG" id="aten:116286282"/>
<dbReference type="GO" id="GO:0003677">
    <property type="term" value="F:DNA binding"/>
    <property type="evidence" value="ECO:0007669"/>
    <property type="project" value="UniProtKB-KW"/>
</dbReference>
<evidence type="ECO:0000256" key="5">
    <source>
        <dbReference type="ARBA" id="ARBA00022553"/>
    </source>
</evidence>
<dbReference type="OrthoDB" id="19300at2759"/>
<dbReference type="InterPro" id="IPR036860">
    <property type="entry name" value="SH2_dom_sf"/>
</dbReference>
<dbReference type="SUPFAM" id="SSF55550">
    <property type="entry name" value="SH2 domain"/>
    <property type="match status" value="1"/>
</dbReference>
<keyword evidence="7 13" id="KW-0805">Transcription regulation</keyword>
<keyword evidence="4 13" id="KW-0963">Cytoplasm</keyword>
<dbReference type="PANTHER" id="PTHR11801">
    <property type="entry name" value="SIGNAL TRANSDUCER AND ACTIVATOR OF TRANSCRIPTION"/>
    <property type="match status" value="1"/>
</dbReference>
<dbReference type="InterPro" id="IPR048988">
    <property type="entry name" value="STAT_linker"/>
</dbReference>
<evidence type="ECO:0000256" key="12">
    <source>
        <dbReference type="PROSITE-ProRule" id="PRU00191"/>
    </source>
</evidence>
<keyword evidence="8 13" id="KW-0238">DNA-binding</keyword>
<evidence type="ECO:0000256" key="9">
    <source>
        <dbReference type="ARBA" id="ARBA00023159"/>
    </source>
</evidence>
<feature type="domain" description="SH2" evidence="15">
    <location>
        <begin position="538"/>
        <end position="591"/>
    </location>
</feature>
<dbReference type="Gene3D" id="1.20.1050.20">
    <property type="entry name" value="STAT transcription factor, all-alpha domain"/>
    <property type="match status" value="1"/>
</dbReference>
<dbReference type="CDD" id="cd09919">
    <property type="entry name" value="SH2_STAT_family"/>
    <property type="match status" value="1"/>
</dbReference>
<dbReference type="PROSITE" id="PS50001">
    <property type="entry name" value="SH2"/>
    <property type="match status" value="1"/>
</dbReference>
<sequence length="753" mass="87448">MSLSQKLSTLDEVKKKEIKAQLQKHLPHYSVEAQVLLHPSVLEWMESQSWESSDASVAVNSITTMLQEKNVYMSNEPIELLNLLKIYYFVKDLVNQVVVDSELQKNDEQIREIQQKLKEREEFFLSQTICNLEIEKLKITNNNSMLTLQQDKSPKISEISNTIITLLQPLFDNISKVITKNKDLQSHILSQIAEWNFNKQQAQVGWPVFSFSEFLQPLILLCNRFARILWSTRNQTEKLLDILTKFRVNEESLIQAETMKRESRSMLSAFLKRCFVVEKQPPPTQLIDKGFSVSLRLLLGSQILSSSHASTVTCSLHLDDDIRHFYRAKFENVKAQDENIKNVQNNKKCLTYDKQTESFCVSFDKLKLHKQEKRKAKLNEDKTRLVTDQKSGLMFQTQIMIGTESFTIETFSVPIVVMTNTSQCLESEATIFWDNAFGRKDREPFTSPESIPLGDFLDALNKRWTKSNEGELQDYHLNYLAKKLFPDLTDMRDSHKFYVTKRMFKREHMGGPCKFTFTFWSWFYKIMKLVKEFLIDEWREKKIYGFIDKREAESKLNECLVGTFLLRFSDSIPGGITIAFKENMEGCNHVQPWTKDELKQKSFSDSMRDLQYDSELKCLQYLYPSTPIDQAFPQKDHLNNNEQFNPRYPKKAPIRVVRHDDGGSTSASNFSSNRSSSFQITSPPPSVGRNPESSNGNEQAFSPMSFDHDPLLSQPMFFNDQELTLNLPDQIMDGEGEDLCTEPLETFFWGTKQ</sequence>
<dbReference type="AlphaFoldDB" id="A0A6P8H835"/>
<evidence type="ECO:0000256" key="1">
    <source>
        <dbReference type="ARBA" id="ARBA00004123"/>
    </source>
</evidence>
<dbReference type="Gene3D" id="1.10.238.10">
    <property type="entry name" value="EF-hand"/>
    <property type="match status" value="1"/>
</dbReference>
<dbReference type="InterPro" id="IPR001217">
    <property type="entry name" value="STAT"/>
</dbReference>
<dbReference type="GO" id="GO:0005634">
    <property type="term" value="C:nucleus"/>
    <property type="evidence" value="ECO:0007669"/>
    <property type="project" value="UniProtKB-SubCell"/>
</dbReference>
<dbReference type="SUPFAM" id="SSF47655">
    <property type="entry name" value="STAT"/>
    <property type="match status" value="1"/>
</dbReference>
<evidence type="ECO:0000313" key="17">
    <source>
        <dbReference type="RefSeq" id="XP_031548605.1"/>
    </source>
</evidence>
<dbReference type="Proteomes" id="UP000515163">
    <property type="component" value="Unplaced"/>
</dbReference>
<dbReference type="GO" id="GO:0003700">
    <property type="term" value="F:DNA-binding transcription factor activity"/>
    <property type="evidence" value="ECO:0007669"/>
    <property type="project" value="InterPro"/>
</dbReference>
<protein>
    <recommendedName>
        <fullName evidence="13">Signal transducer and activator of transcription</fullName>
    </recommendedName>
</protein>
<keyword evidence="11 13" id="KW-0539">Nucleus</keyword>
<dbReference type="Pfam" id="PF02864">
    <property type="entry name" value="STAT_bind"/>
    <property type="match status" value="1"/>
</dbReference>
<comment type="subcellular location">
    <subcellularLocation>
        <location evidence="2 13">Cytoplasm</location>
    </subcellularLocation>
    <subcellularLocation>
        <location evidence="1 13">Nucleus</location>
    </subcellularLocation>
</comment>
<feature type="compositionally biased region" description="Polar residues" evidence="14">
    <location>
        <begin position="691"/>
        <end position="702"/>
    </location>
</feature>
<evidence type="ECO:0000313" key="16">
    <source>
        <dbReference type="Proteomes" id="UP000515163"/>
    </source>
</evidence>
<evidence type="ECO:0000256" key="10">
    <source>
        <dbReference type="ARBA" id="ARBA00023163"/>
    </source>
</evidence>
<evidence type="ECO:0000256" key="4">
    <source>
        <dbReference type="ARBA" id="ARBA00022490"/>
    </source>
</evidence>
<organism evidence="16 17">
    <name type="scientific">Actinia tenebrosa</name>
    <name type="common">Australian red waratah sea anemone</name>
    <dbReference type="NCBI Taxonomy" id="6105"/>
    <lineage>
        <taxon>Eukaryota</taxon>
        <taxon>Metazoa</taxon>
        <taxon>Cnidaria</taxon>
        <taxon>Anthozoa</taxon>
        <taxon>Hexacorallia</taxon>
        <taxon>Actiniaria</taxon>
        <taxon>Actiniidae</taxon>
        <taxon>Actinia</taxon>
    </lineage>
</organism>
<name>A0A6P8H835_ACTTE</name>
<evidence type="ECO:0000256" key="2">
    <source>
        <dbReference type="ARBA" id="ARBA00004496"/>
    </source>
</evidence>
<dbReference type="InterPro" id="IPR013801">
    <property type="entry name" value="STAT_TF_DNA-bd"/>
</dbReference>
<evidence type="ECO:0000259" key="15">
    <source>
        <dbReference type="PROSITE" id="PS50001"/>
    </source>
</evidence>
<evidence type="ECO:0000256" key="11">
    <source>
        <dbReference type="ARBA" id="ARBA00023242"/>
    </source>
</evidence>
<dbReference type="Pfam" id="PF21354">
    <property type="entry name" value="STAT_linker"/>
    <property type="match status" value="1"/>
</dbReference>
<dbReference type="InterPro" id="IPR015988">
    <property type="entry name" value="STAT_TF_CC"/>
</dbReference>
<keyword evidence="16" id="KW-1185">Reference proteome</keyword>
<keyword evidence="9 13" id="KW-0010">Activator</keyword>
<dbReference type="InterPro" id="IPR012345">
    <property type="entry name" value="STAT_TF_DNA-bd_N"/>
</dbReference>
<dbReference type="InterPro" id="IPR008967">
    <property type="entry name" value="p53-like_TF_DNA-bd_sf"/>
</dbReference>
<evidence type="ECO:0000256" key="3">
    <source>
        <dbReference type="ARBA" id="ARBA00005586"/>
    </source>
</evidence>
<dbReference type="Gene3D" id="2.60.40.630">
    <property type="entry name" value="STAT transcription factor, DNA-binding domain"/>
    <property type="match status" value="1"/>
</dbReference>
<dbReference type="CDD" id="cd14801">
    <property type="entry name" value="STAT_DBD"/>
    <property type="match status" value="1"/>
</dbReference>
<dbReference type="InterPro" id="IPR000980">
    <property type="entry name" value="SH2"/>
</dbReference>